<evidence type="ECO:0000313" key="3">
    <source>
        <dbReference type="Proteomes" id="UP001213000"/>
    </source>
</evidence>
<feature type="domain" description="Methyltransferase" evidence="1">
    <location>
        <begin position="42"/>
        <end position="120"/>
    </location>
</feature>
<gene>
    <name evidence="2" type="ORF">NP233_g1016</name>
</gene>
<dbReference type="Gene3D" id="3.40.50.150">
    <property type="entry name" value="Vaccinia Virus protein VP39"/>
    <property type="match status" value="1"/>
</dbReference>
<evidence type="ECO:0000313" key="2">
    <source>
        <dbReference type="EMBL" id="KAJ3575565.1"/>
    </source>
</evidence>
<dbReference type="InterPro" id="IPR041698">
    <property type="entry name" value="Methyltransf_25"/>
</dbReference>
<dbReference type="EMBL" id="JANIEX010000033">
    <property type="protein sequence ID" value="KAJ3575565.1"/>
    <property type="molecule type" value="Genomic_DNA"/>
</dbReference>
<sequence length="253" mass="28159">MFDIRLTVQHAIVEKCFGGLVHVPVTLVNGDRILDSATGNAKQVPHGAQLIGIDIESRLFPKHSSLPANISFEVQSILKLPSAWSNRFAFVHQRLLVAALRTSEWVRALHEIYRVLKPGGWVQLVEADNWVSGPVMSIFVSLMVKLGESRGITIWPDIVPDLRTFLERSGFIDICITRRNSPVGKRAGRSGESGRNNMMSLFRGIRAPILQAGGFGIVRDEAMYDELLEKVELEMESSPGGEIRWVMVCARKA</sequence>
<accession>A0AAD5W309</accession>
<protein>
    <recommendedName>
        <fullName evidence="1">Methyltransferase domain-containing protein</fullName>
    </recommendedName>
</protein>
<organism evidence="2 3">
    <name type="scientific">Leucocoprinus birnbaumii</name>
    <dbReference type="NCBI Taxonomy" id="56174"/>
    <lineage>
        <taxon>Eukaryota</taxon>
        <taxon>Fungi</taxon>
        <taxon>Dikarya</taxon>
        <taxon>Basidiomycota</taxon>
        <taxon>Agaricomycotina</taxon>
        <taxon>Agaricomycetes</taxon>
        <taxon>Agaricomycetidae</taxon>
        <taxon>Agaricales</taxon>
        <taxon>Agaricineae</taxon>
        <taxon>Agaricaceae</taxon>
        <taxon>Leucocoprinus</taxon>
    </lineage>
</organism>
<evidence type="ECO:0000259" key="1">
    <source>
        <dbReference type="Pfam" id="PF13649"/>
    </source>
</evidence>
<dbReference type="SUPFAM" id="SSF53335">
    <property type="entry name" value="S-adenosyl-L-methionine-dependent methyltransferases"/>
    <property type="match status" value="1"/>
</dbReference>
<dbReference type="AlphaFoldDB" id="A0AAD5W309"/>
<dbReference type="Pfam" id="PF13649">
    <property type="entry name" value="Methyltransf_25"/>
    <property type="match status" value="1"/>
</dbReference>
<reference evidence="2" key="1">
    <citation type="submission" date="2022-07" db="EMBL/GenBank/DDBJ databases">
        <title>Genome Sequence of Leucocoprinus birnbaumii.</title>
        <authorList>
            <person name="Buettner E."/>
        </authorList>
    </citation>
    <scope>NUCLEOTIDE SEQUENCE</scope>
    <source>
        <strain evidence="2">VT141</strain>
    </source>
</reference>
<dbReference type="InterPro" id="IPR029063">
    <property type="entry name" value="SAM-dependent_MTases_sf"/>
</dbReference>
<comment type="caution">
    <text evidence="2">The sequence shown here is derived from an EMBL/GenBank/DDBJ whole genome shotgun (WGS) entry which is preliminary data.</text>
</comment>
<name>A0AAD5W309_9AGAR</name>
<dbReference type="Proteomes" id="UP001213000">
    <property type="component" value="Unassembled WGS sequence"/>
</dbReference>
<proteinExistence type="predicted"/>
<keyword evidence="3" id="KW-1185">Reference proteome</keyword>